<reference evidence="1" key="1">
    <citation type="submission" date="2021-02" db="EMBL/GenBank/DDBJ databases">
        <authorList>
            <person name="Dougan E. K."/>
            <person name="Rhodes N."/>
            <person name="Thang M."/>
            <person name="Chan C."/>
        </authorList>
    </citation>
    <scope>NUCLEOTIDE SEQUENCE</scope>
</reference>
<comment type="caution">
    <text evidence="1">The sequence shown here is derived from an EMBL/GenBank/DDBJ whole genome shotgun (WGS) entry which is preliminary data.</text>
</comment>
<name>A0A812XYQ4_9DINO</name>
<protein>
    <submittedName>
        <fullName evidence="1">MKK3 protein</fullName>
    </submittedName>
</protein>
<organism evidence="1 2">
    <name type="scientific">Symbiodinium necroappetens</name>
    <dbReference type="NCBI Taxonomy" id="1628268"/>
    <lineage>
        <taxon>Eukaryota</taxon>
        <taxon>Sar</taxon>
        <taxon>Alveolata</taxon>
        <taxon>Dinophyceae</taxon>
        <taxon>Suessiales</taxon>
        <taxon>Symbiodiniaceae</taxon>
        <taxon>Symbiodinium</taxon>
    </lineage>
</organism>
<dbReference type="OrthoDB" id="413453at2759"/>
<dbReference type="EMBL" id="CAJNJA010039664">
    <property type="protein sequence ID" value="CAE7758736.1"/>
    <property type="molecule type" value="Genomic_DNA"/>
</dbReference>
<gene>
    <name evidence="1" type="primary">MKK3</name>
    <name evidence="1" type="ORF">SNEC2469_LOCUS22054</name>
</gene>
<sequence length="583" mass="65940">MRAVVYDEDGLRRFPVLRGHQSMGQKDGLLPKWAQDSFAASMAWTQEAARWNGDRQEWNWVSPANLLSSTDDLLVSGGTVLPPQRPGSQKVVTLQCCRLISDVLLRRGCAYLSSRQVAQIADRCFHRDGTCAALLEALLVEGEEVPSCGISREYCEEHGRGYVDINTSILMELEKQIFECEGSLNLWETAFATAASLQTLEITDPFPERNKLLCLRYVRAGDGERLQISLKVGMDGQVTAQQVLMDSSSYESLALSKKEFQPCFAARNDDAWCKGSASEAPELILSKTAFEGGTVDFTFAIKEQLRAPLAGLGWEVSRFRISENMQRYFDRQTLWLSMFSWRRPEQRRSAEMRRSRRQHIFGQSYIAKLCEQRPGNSIAVYRVYGEALPSASHRWKSLRARAEALETAMDGGGHGVKVFLNDTFRDFLAKVQEACSKLGRTLSSQRVVQVLESAKRYKSVSIGPEHQVFAFMPPVNPDPKDGLGALMGALADHASWFPLDKDLTFLDYVTAFSRYKSMPPFLRVVRAEEINSDGINEHSRPVTGPSRWRQSWRLHQHQDLSQEWRCRVRLRSPFSCKLLVGKC</sequence>
<dbReference type="AlphaFoldDB" id="A0A812XYQ4"/>
<evidence type="ECO:0000313" key="1">
    <source>
        <dbReference type="EMBL" id="CAE7758736.1"/>
    </source>
</evidence>
<evidence type="ECO:0000313" key="2">
    <source>
        <dbReference type="Proteomes" id="UP000601435"/>
    </source>
</evidence>
<dbReference type="Proteomes" id="UP000601435">
    <property type="component" value="Unassembled WGS sequence"/>
</dbReference>
<keyword evidence="2" id="KW-1185">Reference proteome</keyword>
<accession>A0A812XYQ4</accession>
<proteinExistence type="predicted"/>